<evidence type="ECO:0000256" key="1">
    <source>
        <dbReference type="ARBA" id="ARBA00004141"/>
    </source>
</evidence>
<evidence type="ECO:0000259" key="9">
    <source>
        <dbReference type="Pfam" id="PF12698"/>
    </source>
</evidence>
<feature type="transmembrane region" description="Helical" evidence="8">
    <location>
        <begin position="234"/>
        <end position="254"/>
    </location>
</feature>
<keyword evidence="5 8" id="KW-1133">Transmembrane helix</keyword>
<keyword evidence="2" id="KW-0813">Transport</keyword>
<keyword evidence="11" id="KW-1185">Reference proteome</keyword>
<feature type="transmembrane region" description="Helical" evidence="8">
    <location>
        <begin position="531"/>
        <end position="551"/>
    </location>
</feature>
<keyword evidence="6 8" id="KW-0472">Membrane</keyword>
<feature type="transmembrane region" description="Helical" evidence="8">
    <location>
        <begin position="496"/>
        <end position="519"/>
    </location>
</feature>
<dbReference type="eggNOG" id="KOG0059">
    <property type="taxonomic scope" value="Eukaryota"/>
</dbReference>
<feature type="region of interest" description="Disordered" evidence="7">
    <location>
        <begin position="76"/>
        <end position="101"/>
    </location>
</feature>
<evidence type="ECO:0000256" key="8">
    <source>
        <dbReference type="SAM" id="Phobius"/>
    </source>
</evidence>
<dbReference type="InterPro" id="IPR026082">
    <property type="entry name" value="ABCA"/>
</dbReference>
<dbReference type="PANTHER" id="PTHR19229:SF36">
    <property type="entry name" value="ATP-BINDING CASSETTE SUB-FAMILY A MEMBER 2"/>
    <property type="match status" value="1"/>
</dbReference>
<dbReference type="Proteomes" id="UP000001876">
    <property type="component" value="Unassembled WGS sequence"/>
</dbReference>
<dbReference type="KEGG" id="mpp:MICPUCDRAFT_65710"/>
<dbReference type="GO" id="GO:0005319">
    <property type="term" value="F:lipid transporter activity"/>
    <property type="evidence" value="ECO:0007669"/>
    <property type="project" value="TreeGrafter"/>
</dbReference>
<dbReference type="Pfam" id="PF12698">
    <property type="entry name" value="ABC2_membrane_3"/>
    <property type="match status" value="1"/>
</dbReference>
<protein>
    <submittedName>
        <fullName evidence="10">Predicted protein</fullName>
    </submittedName>
</protein>
<evidence type="ECO:0000313" key="11">
    <source>
        <dbReference type="Proteomes" id="UP000001876"/>
    </source>
</evidence>
<evidence type="ECO:0000313" key="10">
    <source>
        <dbReference type="EMBL" id="EEH51946.1"/>
    </source>
</evidence>
<evidence type="ECO:0000256" key="3">
    <source>
        <dbReference type="ARBA" id="ARBA00022692"/>
    </source>
</evidence>
<proteinExistence type="predicted"/>
<dbReference type="AlphaFoldDB" id="C1N6L8"/>
<dbReference type="RefSeq" id="XP_003063573.1">
    <property type="nucleotide sequence ID" value="XM_003063527.1"/>
</dbReference>
<sequence>MISHGKIKCVGSPTFLTKLFGLGYRLHVTFKQQPTGVSRREGEGDPGLAVLAKVRERCPKATTITSIAASNRTDISQEVTSSSLPLSSRHGEGGGGARDDATTTISLVGEDVPLGKILTDLTSAADALHIADAALEATSLDEVFTKLGQEAEEESETLLPLDAGVLAFGDDSLTRGLLGLGLGGGDGDDDEGGGSSSAVELHRARVGRKRGNAAFARDTAAIASLRLKEYARTPWSTCALFLLPAVVALLLLSIQTAVRNARPEHRVSTYARWVPAASGSAAADDDATRVSYSVSDTVGHDAASDAAAVMTAALGSSEAANLAATTGALASVVANPGANALHVSFTEVNLAACVVRATVTYDPLADVHVLPRTVSNLYTSAIRAVAANKTAAGAASAANVTAVAAHLPYETPFGSAWSYLASMAVPVALLYVPVRVAATATNERVSSHRLTLTLSGLSPAAYWTGGLLVDLALSVASIFLVALCGTSVGVAPWDDAAAPAALCVLLSAFPSLILCAYAMSFSFEDAFNASHAMTTGFQVLSLFAVLILLPLDGEDESTSHYHLIVSAVFPPYALLGGSHLVCWKALSDDNGPREPRASGAFYFHTGSHTTAFVRCTPILNNEFLLCPAIVSLRPPLGFNQSRHTATPFDSASDAFL</sequence>
<feature type="compositionally biased region" description="Polar residues" evidence="7">
    <location>
        <begin position="76"/>
        <end position="86"/>
    </location>
</feature>
<comment type="subcellular location">
    <subcellularLocation>
        <location evidence="1">Membrane</location>
        <topology evidence="1">Multi-pass membrane protein</topology>
    </subcellularLocation>
</comment>
<reference evidence="10 11" key="1">
    <citation type="journal article" date="2009" name="Science">
        <title>Green evolution and dynamic adaptations revealed by genomes of the marine picoeukaryotes Micromonas.</title>
        <authorList>
            <person name="Worden A.Z."/>
            <person name="Lee J.H."/>
            <person name="Mock T."/>
            <person name="Rouze P."/>
            <person name="Simmons M.P."/>
            <person name="Aerts A.L."/>
            <person name="Allen A.E."/>
            <person name="Cuvelier M.L."/>
            <person name="Derelle E."/>
            <person name="Everett M.V."/>
            <person name="Foulon E."/>
            <person name="Grimwood J."/>
            <person name="Gundlach H."/>
            <person name="Henrissat B."/>
            <person name="Napoli C."/>
            <person name="McDonald S.M."/>
            <person name="Parker M.S."/>
            <person name="Rombauts S."/>
            <person name="Salamov A."/>
            <person name="Von Dassow P."/>
            <person name="Badger J.H."/>
            <person name="Coutinho P.M."/>
            <person name="Demir E."/>
            <person name="Dubchak I."/>
            <person name="Gentemann C."/>
            <person name="Eikrem W."/>
            <person name="Gready J.E."/>
            <person name="John U."/>
            <person name="Lanier W."/>
            <person name="Lindquist E.A."/>
            <person name="Lucas S."/>
            <person name="Mayer K.F."/>
            <person name="Moreau H."/>
            <person name="Not F."/>
            <person name="Otillar R."/>
            <person name="Panaud O."/>
            <person name="Pangilinan J."/>
            <person name="Paulsen I."/>
            <person name="Piegu B."/>
            <person name="Poliakov A."/>
            <person name="Robbens S."/>
            <person name="Schmutz J."/>
            <person name="Toulza E."/>
            <person name="Wyss T."/>
            <person name="Zelensky A."/>
            <person name="Zhou K."/>
            <person name="Armbrust E.V."/>
            <person name="Bhattacharya D."/>
            <person name="Goodenough U.W."/>
            <person name="Van de Peer Y."/>
            <person name="Grigoriev I.V."/>
        </authorList>
    </citation>
    <scope>NUCLEOTIDE SEQUENCE [LARGE SCALE GENOMIC DNA]</scope>
    <source>
        <strain evidence="10 11">CCMP1545</strain>
    </source>
</reference>
<dbReference type="PANTHER" id="PTHR19229">
    <property type="entry name" value="ATP-BINDING CASSETTE TRANSPORTER SUBFAMILY A ABCA"/>
    <property type="match status" value="1"/>
</dbReference>
<name>C1N6L8_MICPC</name>
<evidence type="ECO:0000256" key="7">
    <source>
        <dbReference type="SAM" id="MobiDB-lite"/>
    </source>
</evidence>
<accession>C1N6L8</accession>
<dbReference type="EMBL" id="GG663749">
    <property type="protein sequence ID" value="EEH51946.1"/>
    <property type="molecule type" value="Genomic_DNA"/>
</dbReference>
<dbReference type="GO" id="GO:0016020">
    <property type="term" value="C:membrane"/>
    <property type="evidence" value="ECO:0007669"/>
    <property type="project" value="UniProtKB-SubCell"/>
</dbReference>
<feature type="transmembrane region" description="Helical" evidence="8">
    <location>
        <begin position="563"/>
        <end position="586"/>
    </location>
</feature>
<dbReference type="GO" id="GO:0140359">
    <property type="term" value="F:ABC-type transporter activity"/>
    <property type="evidence" value="ECO:0007669"/>
    <property type="project" value="InterPro"/>
</dbReference>
<feature type="compositionally biased region" description="Basic and acidic residues" evidence="7">
    <location>
        <begin position="89"/>
        <end position="101"/>
    </location>
</feature>
<evidence type="ECO:0000256" key="6">
    <source>
        <dbReference type="ARBA" id="ARBA00023136"/>
    </source>
</evidence>
<evidence type="ECO:0000256" key="4">
    <source>
        <dbReference type="ARBA" id="ARBA00022737"/>
    </source>
</evidence>
<dbReference type="InterPro" id="IPR013525">
    <property type="entry name" value="ABC2_TM"/>
</dbReference>
<organism evidence="11">
    <name type="scientific">Micromonas pusilla (strain CCMP1545)</name>
    <name type="common">Picoplanktonic green alga</name>
    <dbReference type="NCBI Taxonomy" id="564608"/>
    <lineage>
        <taxon>Eukaryota</taxon>
        <taxon>Viridiplantae</taxon>
        <taxon>Chlorophyta</taxon>
        <taxon>Mamiellophyceae</taxon>
        <taxon>Mamiellales</taxon>
        <taxon>Mamiellaceae</taxon>
        <taxon>Micromonas</taxon>
    </lineage>
</organism>
<keyword evidence="4" id="KW-0677">Repeat</keyword>
<gene>
    <name evidence="10" type="ORF">MICPUCDRAFT_65710</name>
</gene>
<dbReference type="GeneID" id="9689014"/>
<evidence type="ECO:0000256" key="2">
    <source>
        <dbReference type="ARBA" id="ARBA00022448"/>
    </source>
</evidence>
<evidence type="ECO:0000256" key="5">
    <source>
        <dbReference type="ARBA" id="ARBA00022989"/>
    </source>
</evidence>
<feature type="domain" description="ABC-2 type transporter transmembrane" evidence="9">
    <location>
        <begin position="356"/>
        <end position="573"/>
    </location>
</feature>
<keyword evidence="3 8" id="KW-0812">Transmembrane</keyword>
<feature type="transmembrane region" description="Helical" evidence="8">
    <location>
        <begin position="467"/>
        <end position="490"/>
    </location>
</feature>